<comment type="caution">
    <text evidence="2">The sequence shown here is derived from an EMBL/GenBank/DDBJ whole genome shotgun (WGS) entry which is preliminary data.</text>
</comment>
<sequence>MSIKVIVELKAAPGRRDELAGVLHEMLAGMGPALNEMGCLGSDVYEVIDDPDALVEIAEWETAAAREAVINDPSTAEVMAPVFELLAAPFKATLVQPV</sequence>
<gene>
    <name evidence="2" type="ORF">EXE59_04585</name>
</gene>
<evidence type="ECO:0000313" key="3">
    <source>
        <dbReference type="Proteomes" id="UP000297496"/>
    </source>
</evidence>
<organism evidence="2 3">
    <name type="scientific">Nocardioides eburneiflavus</name>
    <dbReference type="NCBI Taxonomy" id="2518372"/>
    <lineage>
        <taxon>Bacteria</taxon>
        <taxon>Bacillati</taxon>
        <taxon>Actinomycetota</taxon>
        <taxon>Actinomycetes</taxon>
        <taxon>Propionibacteriales</taxon>
        <taxon>Nocardioidaceae</taxon>
        <taxon>Nocardioides</taxon>
    </lineage>
</organism>
<dbReference type="RefSeq" id="WP_135837841.1">
    <property type="nucleotide sequence ID" value="NZ_SRRO01000001.1"/>
</dbReference>
<evidence type="ECO:0000259" key="1">
    <source>
        <dbReference type="PROSITE" id="PS51725"/>
    </source>
</evidence>
<dbReference type="OrthoDB" id="5189550at2"/>
<dbReference type="InterPro" id="IPR011008">
    <property type="entry name" value="Dimeric_a/b-barrel"/>
</dbReference>
<protein>
    <recommendedName>
        <fullName evidence="1">ABM domain-containing protein</fullName>
    </recommendedName>
</protein>
<dbReference type="AlphaFoldDB" id="A0A4Z1CIS7"/>
<dbReference type="Proteomes" id="UP000297496">
    <property type="component" value="Unassembled WGS sequence"/>
</dbReference>
<dbReference type="Pfam" id="PF03992">
    <property type="entry name" value="ABM"/>
    <property type="match status" value="1"/>
</dbReference>
<keyword evidence="3" id="KW-1185">Reference proteome</keyword>
<dbReference type="Gene3D" id="3.30.70.100">
    <property type="match status" value="1"/>
</dbReference>
<dbReference type="EMBL" id="SRRO01000001">
    <property type="protein sequence ID" value="TGN63303.1"/>
    <property type="molecule type" value="Genomic_DNA"/>
</dbReference>
<proteinExistence type="predicted"/>
<reference evidence="2 3" key="1">
    <citation type="submission" date="2019-04" db="EMBL/GenBank/DDBJ databases">
        <title>Three New Species of Nocardioides, Nocardioides euryhalodurans sp. nov., Nocardioides seonyuensis sp. nov. and Nocardioides eburneoflavus sp. nov. Isolated from Soil.</title>
        <authorList>
            <person name="Roh S.G."/>
            <person name="Lee C."/>
            <person name="Kim M.-K."/>
            <person name="Kim S.B."/>
        </authorList>
    </citation>
    <scope>NUCLEOTIDE SEQUENCE [LARGE SCALE GENOMIC DNA]</scope>
    <source>
        <strain evidence="2 3">MMS17-SY213</strain>
    </source>
</reference>
<name>A0A4Z1CIS7_9ACTN</name>
<dbReference type="InterPro" id="IPR007138">
    <property type="entry name" value="ABM_dom"/>
</dbReference>
<dbReference type="PROSITE" id="PS51725">
    <property type="entry name" value="ABM"/>
    <property type="match status" value="1"/>
</dbReference>
<evidence type="ECO:0000313" key="2">
    <source>
        <dbReference type="EMBL" id="TGN63303.1"/>
    </source>
</evidence>
<dbReference type="SUPFAM" id="SSF54909">
    <property type="entry name" value="Dimeric alpha+beta barrel"/>
    <property type="match status" value="1"/>
</dbReference>
<feature type="domain" description="ABM" evidence="1">
    <location>
        <begin position="3"/>
        <end position="95"/>
    </location>
</feature>
<accession>A0A4Z1CIS7</accession>